<dbReference type="EMBL" id="BDCO01000002">
    <property type="protein sequence ID" value="GAT33704.1"/>
    <property type="molecule type" value="Genomic_DNA"/>
</dbReference>
<name>A0A146GA38_TERSA</name>
<sequence>MVDLEVYAAGVRNPDKMLALALELDVVPGLRYKVDTNHDIVYMEFSGDAPTVSSLQSIFRKIELDAKFVGQMPSEVSTKKKTQRLDVLEA</sequence>
<dbReference type="AlphaFoldDB" id="A0A146GA38"/>
<proteinExistence type="predicted"/>
<dbReference type="STRING" id="690879.TSACC_22121"/>
<comment type="caution">
    <text evidence="1">The sequence shown here is derived from an EMBL/GenBank/DDBJ whole genome shotgun (WGS) entry which is preliminary data.</text>
</comment>
<evidence type="ECO:0000313" key="2">
    <source>
        <dbReference type="Proteomes" id="UP000076023"/>
    </source>
</evidence>
<accession>A0A146GA38</accession>
<dbReference type="InParanoid" id="A0A146GA38"/>
<keyword evidence="2" id="KW-1185">Reference proteome</keyword>
<reference evidence="2" key="1">
    <citation type="journal article" date="2017" name="Genome Announc.">
        <title>Draft Genome Sequence of Terrimicrobium sacchariphilum NM-5T, a Facultative Anaerobic Soil Bacterium of the Class Spartobacteria.</title>
        <authorList>
            <person name="Qiu Y.L."/>
            <person name="Tourlousse D.M."/>
            <person name="Matsuura N."/>
            <person name="Ohashi A."/>
            <person name="Sekiguchi Y."/>
        </authorList>
    </citation>
    <scope>NUCLEOTIDE SEQUENCE [LARGE SCALE GENOMIC DNA]</scope>
    <source>
        <strain evidence="2">NM-5</strain>
    </source>
</reference>
<protein>
    <submittedName>
        <fullName evidence="1">Uncharacterized protein</fullName>
    </submittedName>
</protein>
<evidence type="ECO:0000313" key="1">
    <source>
        <dbReference type="EMBL" id="GAT33704.1"/>
    </source>
</evidence>
<dbReference type="RefSeq" id="WP_075079405.1">
    <property type="nucleotide sequence ID" value="NZ_BDCO01000002.1"/>
</dbReference>
<dbReference type="OrthoDB" id="197090at2"/>
<organism evidence="1 2">
    <name type="scientific">Terrimicrobium sacchariphilum</name>
    <dbReference type="NCBI Taxonomy" id="690879"/>
    <lineage>
        <taxon>Bacteria</taxon>
        <taxon>Pseudomonadati</taxon>
        <taxon>Verrucomicrobiota</taxon>
        <taxon>Terrimicrobiia</taxon>
        <taxon>Terrimicrobiales</taxon>
        <taxon>Terrimicrobiaceae</taxon>
        <taxon>Terrimicrobium</taxon>
    </lineage>
</organism>
<gene>
    <name evidence="1" type="ORF">TSACC_22121</name>
</gene>
<dbReference type="Proteomes" id="UP000076023">
    <property type="component" value="Unassembled WGS sequence"/>
</dbReference>